<dbReference type="SUPFAM" id="SSF48008">
    <property type="entry name" value="GntR ligand-binding domain-like"/>
    <property type="match status" value="1"/>
</dbReference>
<protein>
    <submittedName>
        <fullName evidence="5">GntR family transcriptional regulator</fullName>
    </submittedName>
</protein>
<organism evidence="5 6">
    <name type="scientific">Phytohabitans aurantiacus</name>
    <dbReference type="NCBI Taxonomy" id="3016789"/>
    <lineage>
        <taxon>Bacteria</taxon>
        <taxon>Bacillati</taxon>
        <taxon>Actinomycetota</taxon>
        <taxon>Actinomycetes</taxon>
        <taxon>Micromonosporales</taxon>
        <taxon>Micromonosporaceae</taxon>
    </lineage>
</organism>
<evidence type="ECO:0000313" key="6">
    <source>
        <dbReference type="Proteomes" id="UP001144280"/>
    </source>
</evidence>
<dbReference type="Pfam" id="PF00392">
    <property type="entry name" value="GntR"/>
    <property type="match status" value="1"/>
</dbReference>
<dbReference type="PANTHER" id="PTHR43537">
    <property type="entry name" value="TRANSCRIPTIONAL REGULATOR, GNTR FAMILY"/>
    <property type="match status" value="1"/>
</dbReference>
<accession>A0ABQ5QSJ1</accession>
<reference evidence="5" key="1">
    <citation type="submission" date="2022-12" db="EMBL/GenBank/DDBJ databases">
        <title>New Phytohabitans aurantiacus sp. RD004123 nov., an actinomycete isolated from soil.</title>
        <authorList>
            <person name="Triningsih D.W."/>
            <person name="Harunari E."/>
            <person name="Igarashi Y."/>
        </authorList>
    </citation>
    <scope>NUCLEOTIDE SEQUENCE</scope>
    <source>
        <strain evidence="5">RD004123</strain>
    </source>
</reference>
<dbReference type="RefSeq" id="WP_281895394.1">
    <property type="nucleotide sequence ID" value="NZ_BSDI01000011.1"/>
</dbReference>
<dbReference type="InterPro" id="IPR036388">
    <property type="entry name" value="WH-like_DNA-bd_sf"/>
</dbReference>
<keyword evidence="6" id="KW-1185">Reference proteome</keyword>
<dbReference type="InterPro" id="IPR011711">
    <property type="entry name" value="GntR_C"/>
</dbReference>
<dbReference type="EMBL" id="BSDI01000011">
    <property type="protein sequence ID" value="GLH97473.1"/>
    <property type="molecule type" value="Genomic_DNA"/>
</dbReference>
<dbReference type="SMART" id="SM00895">
    <property type="entry name" value="FCD"/>
    <property type="match status" value="1"/>
</dbReference>
<dbReference type="CDD" id="cd07377">
    <property type="entry name" value="WHTH_GntR"/>
    <property type="match status" value="1"/>
</dbReference>
<dbReference type="InterPro" id="IPR036390">
    <property type="entry name" value="WH_DNA-bd_sf"/>
</dbReference>
<sequence length="225" mass="23916">MRRLAPRGIHGQTVEALGGRIVAGEIPEGATLDITALRAELDVSLTALREALKVLSAKGIVDARQKRGTFVLPRAEWHLLDRDVIRWQVAGGAGGSLLESLQEIREIVEPAAARLAATRASAGDLVALDRAIDQMAAANGDLAAAVDADLEFHRTLLATAHNELLQRMEVVLDTGLAERDRTVHGGPHDDPVPNHRAVVDAIRVGDAAGAEDAMRRLLAVIGGTR</sequence>
<dbReference type="PROSITE" id="PS50949">
    <property type="entry name" value="HTH_GNTR"/>
    <property type="match status" value="1"/>
</dbReference>
<dbReference type="InterPro" id="IPR000524">
    <property type="entry name" value="Tscrpt_reg_HTH_GntR"/>
</dbReference>
<evidence type="ECO:0000256" key="2">
    <source>
        <dbReference type="ARBA" id="ARBA00023125"/>
    </source>
</evidence>
<keyword evidence="3" id="KW-0804">Transcription</keyword>
<dbReference type="Gene3D" id="1.10.10.10">
    <property type="entry name" value="Winged helix-like DNA-binding domain superfamily/Winged helix DNA-binding domain"/>
    <property type="match status" value="1"/>
</dbReference>
<gene>
    <name evidence="5" type="ORF">Pa4123_27480</name>
</gene>
<dbReference type="Gene3D" id="1.20.120.530">
    <property type="entry name" value="GntR ligand-binding domain-like"/>
    <property type="match status" value="1"/>
</dbReference>
<evidence type="ECO:0000256" key="3">
    <source>
        <dbReference type="ARBA" id="ARBA00023163"/>
    </source>
</evidence>
<dbReference type="Proteomes" id="UP001144280">
    <property type="component" value="Unassembled WGS sequence"/>
</dbReference>
<dbReference type="SUPFAM" id="SSF46785">
    <property type="entry name" value="Winged helix' DNA-binding domain"/>
    <property type="match status" value="1"/>
</dbReference>
<name>A0ABQ5QSJ1_9ACTN</name>
<evidence type="ECO:0000259" key="4">
    <source>
        <dbReference type="PROSITE" id="PS50949"/>
    </source>
</evidence>
<proteinExistence type="predicted"/>
<keyword evidence="2" id="KW-0238">DNA-binding</keyword>
<dbReference type="InterPro" id="IPR008920">
    <property type="entry name" value="TF_FadR/GntR_C"/>
</dbReference>
<dbReference type="PANTHER" id="PTHR43537:SF44">
    <property type="entry name" value="GNTR FAMILY REGULATORY PROTEIN"/>
    <property type="match status" value="1"/>
</dbReference>
<feature type="domain" description="HTH gntR-type" evidence="4">
    <location>
        <begin position="7"/>
        <end position="74"/>
    </location>
</feature>
<keyword evidence="1" id="KW-0805">Transcription regulation</keyword>
<dbReference type="Pfam" id="PF07729">
    <property type="entry name" value="FCD"/>
    <property type="match status" value="1"/>
</dbReference>
<evidence type="ECO:0000256" key="1">
    <source>
        <dbReference type="ARBA" id="ARBA00023015"/>
    </source>
</evidence>
<evidence type="ECO:0000313" key="5">
    <source>
        <dbReference type="EMBL" id="GLH97473.1"/>
    </source>
</evidence>
<dbReference type="SMART" id="SM00345">
    <property type="entry name" value="HTH_GNTR"/>
    <property type="match status" value="1"/>
</dbReference>
<comment type="caution">
    <text evidence="5">The sequence shown here is derived from an EMBL/GenBank/DDBJ whole genome shotgun (WGS) entry which is preliminary data.</text>
</comment>